<dbReference type="Proteomes" id="UP001044222">
    <property type="component" value="Chromosome 13"/>
</dbReference>
<feature type="region of interest" description="Disordered" evidence="6">
    <location>
        <begin position="301"/>
        <end position="363"/>
    </location>
</feature>
<keyword evidence="8" id="KW-1185">Reference proteome</keyword>
<feature type="region of interest" description="Disordered" evidence="6">
    <location>
        <begin position="523"/>
        <end position="543"/>
    </location>
</feature>
<dbReference type="GO" id="GO:0005576">
    <property type="term" value="C:extracellular region"/>
    <property type="evidence" value="ECO:0007669"/>
    <property type="project" value="UniProtKB-SubCell"/>
</dbReference>
<keyword evidence="3" id="KW-0964">Secreted</keyword>
<dbReference type="Pfam" id="PF01271">
    <property type="entry name" value="Granin"/>
    <property type="match status" value="1"/>
</dbReference>
<feature type="region of interest" description="Disordered" evidence="6">
    <location>
        <begin position="127"/>
        <end position="162"/>
    </location>
</feature>
<evidence type="ECO:0000256" key="6">
    <source>
        <dbReference type="SAM" id="MobiDB-lite"/>
    </source>
</evidence>
<organism evidence="7 8">
    <name type="scientific">Anguilla anguilla</name>
    <name type="common">European freshwater eel</name>
    <name type="synonym">Muraena anguilla</name>
    <dbReference type="NCBI Taxonomy" id="7936"/>
    <lineage>
        <taxon>Eukaryota</taxon>
        <taxon>Metazoa</taxon>
        <taxon>Chordata</taxon>
        <taxon>Craniata</taxon>
        <taxon>Vertebrata</taxon>
        <taxon>Euteleostomi</taxon>
        <taxon>Actinopterygii</taxon>
        <taxon>Neopterygii</taxon>
        <taxon>Teleostei</taxon>
        <taxon>Anguilliformes</taxon>
        <taxon>Anguillidae</taxon>
        <taxon>Anguilla</taxon>
    </lineage>
</organism>
<feature type="compositionally biased region" description="Basic and acidic residues" evidence="6">
    <location>
        <begin position="380"/>
        <end position="396"/>
    </location>
</feature>
<evidence type="ECO:0000256" key="2">
    <source>
        <dbReference type="ARBA" id="ARBA00005723"/>
    </source>
</evidence>
<reference evidence="7" key="1">
    <citation type="submission" date="2021-01" db="EMBL/GenBank/DDBJ databases">
        <title>A chromosome-scale assembly of European eel, Anguilla anguilla.</title>
        <authorList>
            <person name="Henkel C."/>
            <person name="Jong-Raadsen S.A."/>
            <person name="Dufour S."/>
            <person name="Weltzien F.-A."/>
            <person name="Palstra A.P."/>
            <person name="Pelster B."/>
            <person name="Spaink H.P."/>
            <person name="Van Den Thillart G.E."/>
            <person name="Jansen H."/>
            <person name="Zahm M."/>
            <person name="Klopp C."/>
            <person name="Cedric C."/>
            <person name="Louis A."/>
            <person name="Berthelot C."/>
            <person name="Parey E."/>
            <person name="Roest Crollius H."/>
            <person name="Montfort J."/>
            <person name="Robinson-Rechavi M."/>
            <person name="Bucao C."/>
            <person name="Bouchez O."/>
            <person name="Gislard M."/>
            <person name="Lluch J."/>
            <person name="Milhes M."/>
            <person name="Lampietro C."/>
            <person name="Lopez Roques C."/>
            <person name="Donnadieu C."/>
            <person name="Braasch I."/>
            <person name="Desvignes T."/>
            <person name="Postlethwait J."/>
            <person name="Bobe J."/>
            <person name="Guiguen Y."/>
            <person name="Dirks R."/>
        </authorList>
    </citation>
    <scope>NUCLEOTIDE SEQUENCE</scope>
    <source>
        <strain evidence="7">Tag_6206</strain>
        <tissue evidence="7">Liver</tissue>
    </source>
</reference>
<evidence type="ECO:0000256" key="3">
    <source>
        <dbReference type="ARBA" id="ARBA00022525"/>
    </source>
</evidence>
<dbReference type="EMBL" id="JAFIRN010000013">
    <property type="protein sequence ID" value="KAG5837690.1"/>
    <property type="molecule type" value="Genomic_DNA"/>
</dbReference>
<dbReference type="PANTHER" id="PTHR15119:SF0">
    <property type="entry name" value="SECRETOGRANIN-2"/>
    <property type="match status" value="1"/>
</dbReference>
<feature type="region of interest" description="Disordered" evidence="6">
    <location>
        <begin position="175"/>
        <end position="215"/>
    </location>
</feature>
<dbReference type="InterPro" id="IPR038858">
    <property type="entry name" value="ScgII"/>
</dbReference>
<evidence type="ECO:0000313" key="8">
    <source>
        <dbReference type="Proteomes" id="UP001044222"/>
    </source>
</evidence>
<feature type="compositionally biased region" description="Basic and acidic residues" evidence="6">
    <location>
        <begin position="604"/>
        <end position="613"/>
    </location>
</feature>
<comment type="subcellular location">
    <subcellularLocation>
        <location evidence="1">Secreted</location>
    </subcellularLocation>
</comment>
<sequence>MPASYSTESGRVSSPVCPPLVIRVTLQWRPAADNHPPCRRGFGATRDAIHPQLSSQLVSLQRMQSHLKPCAAAALVLLACLLHRCRVQAAVLRQHQPWGGDSDRRPAHTPLLPSAEMAKALEYIESLQERDRPDYDDNGERFRPRWGQEAEGQGGAAPREDHVSQQLLKTLLSTLQGASEDPKPAAATKNGDDIRKNTEAGDYGGYPFPKHSKQHKKYPLMFEEEDSRESPYKRTNENVEPQYTPQSLATLQSVFQDLGKLSTPQEYKRRQAQELYRGDRDLFPFSDLAYADVLGGGDWAPMEEKVETEEEIKDSREEFDKGLDSSEDDDDDDDDDDGDDGDDENDVKRSSQPPKYRGKDDPEDFTKLVDYYLLKVLEKTEESEQKREEEDAERRSVQPSYDVDPQAVYQLIKISQKLQIPPEDLVEMLQSREMRKQKKLRVPEEETDDLERVEEKLMHISTYSKDHGPITKYYSRRLPEALANNLKILHILGMETRGSQRGKALQQQRNPKSMHTRYYAHSGRHGNHVLPAPSISDHREGDYDDAVDEDKLATYLAAKMLAQYPKAMSKVELKRAPQPPPQDEAFGPFEQAVLDYFEQLASEKGSRPKRIPEPEGTGDSPQTQRLDDETLMRMLEYLNPETSESEERDLYGQNTGGM</sequence>
<protein>
    <recommendedName>
        <fullName evidence="9">Secretogranin II</fullName>
    </recommendedName>
</protein>
<evidence type="ECO:0000256" key="4">
    <source>
        <dbReference type="ARBA" id="ARBA00022685"/>
    </source>
</evidence>
<feature type="region of interest" description="Disordered" evidence="6">
    <location>
        <begin position="600"/>
        <end position="658"/>
    </location>
</feature>
<keyword evidence="5" id="KW-0732">Signal</keyword>
<feature type="compositionally biased region" description="Basic and acidic residues" evidence="6">
    <location>
        <begin position="313"/>
        <end position="324"/>
    </location>
</feature>
<dbReference type="AlphaFoldDB" id="A0A9D3RPA3"/>
<evidence type="ECO:0000313" key="7">
    <source>
        <dbReference type="EMBL" id="KAG5837690.1"/>
    </source>
</evidence>
<evidence type="ECO:0000256" key="5">
    <source>
        <dbReference type="ARBA" id="ARBA00022729"/>
    </source>
</evidence>
<gene>
    <name evidence="7" type="ORF">ANANG_G00242110</name>
</gene>
<feature type="compositionally biased region" description="Basic and acidic residues" evidence="6">
    <location>
        <begin position="190"/>
        <end position="199"/>
    </location>
</feature>
<feature type="compositionally biased region" description="Basic and acidic residues" evidence="6">
    <location>
        <begin position="127"/>
        <end position="148"/>
    </location>
</feature>
<accession>A0A9D3RPA3</accession>
<comment type="caution">
    <text evidence="7">The sequence shown here is derived from an EMBL/GenBank/DDBJ whole genome shotgun (WGS) entry which is preliminary data.</text>
</comment>
<feature type="compositionally biased region" description="Acidic residues" evidence="6">
    <location>
        <begin position="325"/>
        <end position="345"/>
    </location>
</feature>
<name>A0A9D3RPA3_ANGAN</name>
<keyword evidence="4" id="KW-0165">Cleavage on pair of basic residues</keyword>
<proteinExistence type="inferred from homology"/>
<feature type="region of interest" description="Disordered" evidence="6">
    <location>
        <begin position="380"/>
        <end position="401"/>
    </location>
</feature>
<dbReference type="GO" id="GO:0030141">
    <property type="term" value="C:secretory granule"/>
    <property type="evidence" value="ECO:0007669"/>
    <property type="project" value="InterPro"/>
</dbReference>
<evidence type="ECO:0000256" key="1">
    <source>
        <dbReference type="ARBA" id="ARBA00004613"/>
    </source>
</evidence>
<dbReference type="InterPro" id="IPR001990">
    <property type="entry name" value="Granin"/>
</dbReference>
<evidence type="ECO:0008006" key="9">
    <source>
        <dbReference type="Google" id="ProtNLM"/>
    </source>
</evidence>
<dbReference type="PANTHER" id="PTHR15119">
    <property type="entry name" value="SECRETOGRANIN II"/>
    <property type="match status" value="1"/>
</dbReference>
<comment type="similarity">
    <text evidence="2">Belongs to the chromogranin/secretogranin protein family.</text>
</comment>